<organism evidence="1 2">
    <name type="scientific">Actinomadura litoris</name>
    <dbReference type="NCBI Taxonomy" id="2678616"/>
    <lineage>
        <taxon>Bacteria</taxon>
        <taxon>Bacillati</taxon>
        <taxon>Actinomycetota</taxon>
        <taxon>Actinomycetes</taxon>
        <taxon>Streptosporangiales</taxon>
        <taxon>Thermomonosporaceae</taxon>
        <taxon>Actinomadura</taxon>
    </lineage>
</organism>
<dbReference type="RefSeq" id="WP_156220384.1">
    <property type="nucleotide sequence ID" value="NZ_WOFH01000013.1"/>
</dbReference>
<evidence type="ECO:0000313" key="1">
    <source>
        <dbReference type="EMBL" id="MUN41220.1"/>
    </source>
</evidence>
<dbReference type="AlphaFoldDB" id="A0A7K1L9X2"/>
<keyword evidence="2" id="KW-1185">Reference proteome</keyword>
<comment type="caution">
    <text evidence="1">The sequence shown here is derived from an EMBL/GenBank/DDBJ whole genome shotgun (WGS) entry which is preliminary data.</text>
</comment>
<gene>
    <name evidence="1" type="ORF">GNZ18_32165</name>
</gene>
<reference evidence="1 2" key="1">
    <citation type="submission" date="2019-11" db="EMBL/GenBank/DDBJ databases">
        <authorList>
            <person name="Cao P."/>
        </authorList>
    </citation>
    <scope>NUCLEOTIDE SEQUENCE [LARGE SCALE GENOMIC DNA]</scope>
    <source>
        <strain evidence="1 2">NEAU-AAG5</strain>
    </source>
</reference>
<sequence length="102" mass="11732">MQAKSVAFDVFGDYAREPEAERVLATEPSARYDLFRAAGAERAARCWKLDEIGDDYRMFVLRGPDLLPADRPAQHTHQCFLETLSALRAPETRWYRQLADRS</sequence>
<accession>A0A7K1L9X2</accession>
<dbReference type="Proteomes" id="UP000432015">
    <property type="component" value="Unassembled WGS sequence"/>
</dbReference>
<dbReference type="EMBL" id="WOFH01000013">
    <property type="protein sequence ID" value="MUN41220.1"/>
    <property type="molecule type" value="Genomic_DNA"/>
</dbReference>
<protein>
    <submittedName>
        <fullName evidence="1">Uncharacterized protein</fullName>
    </submittedName>
</protein>
<evidence type="ECO:0000313" key="2">
    <source>
        <dbReference type="Proteomes" id="UP000432015"/>
    </source>
</evidence>
<proteinExistence type="predicted"/>
<name>A0A7K1L9X2_9ACTN</name>